<evidence type="ECO:0000256" key="5">
    <source>
        <dbReference type="ARBA" id="ARBA00011738"/>
    </source>
</evidence>
<comment type="pathway">
    <text evidence="4 16">Cofactor biosynthesis; coenzyme A biosynthesis; CoA from (R)-pantothenate: step 1/5.</text>
</comment>
<comment type="catalytic activity">
    <reaction evidence="1 16">
        <text>(R)-pantothenate + ATP = (R)-4'-phosphopantothenate + ADP + H(+)</text>
        <dbReference type="Rhea" id="RHEA:16373"/>
        <dbReference type="ChEBI" id="CHEBI:10986"/>
        <dbReference type="ChEBI" id="CHEBI:15378"/>
        <dbReference type="ChEBI" id="CHEBI:29032"/>
        <dbReference type="ChEBI" id="CHEBI:30616"/>
        <dbReference type="ChEBI" id="CHEBI:456216"/>
        <dbReference type="EC" id="2.7.1.33"/>
    </reaction>
</comment>
<evidence type="ECO:0000256" key="7">
    <source>
        <dbReference type="ARBA" id="ARBA00022490"/>
    </source>
</evidence>
<keyword evidence="12 16" id="KW-0630">Potassium</keyword>
<dbReference type="Gene3D" id="3.30.420.40">
    <property type="match status" value="2"/>
</dbReference>
<feature type="binding site" evidence="16">
    <location>
        <position position="126"/>
    </location>
    <ligand>
        <name>ATP</name>
        <dbReference type="ChEBI" id="CHEBI:30616"/>
    </ligand>
</feature>
<feature type="binding site" evidence="16">
    <location>
        <begin position="101"/>
        <end position="104"/>
    </location>
    <ligand>
        <name>substrate</name>
    </ligand>
</feature>
<evidence type="ECO:0000256" key="15">
    <source>
        <dbReference type="ARBA" id="ARBA00040883"/>
    </source>
</evidence>
<comment type="subunit">
    <text evidence="5 16">Homodimer.</text>
</comment>
<comment type="cofactor">
    <cofactor evidence="2">
        <name>K(+)</name>
        <dbReference type="ChEBI" id="CHEBI:29103"/>
    </cofactor>
</comment>
<dbReference type="Proteomes" id="UP001321450">
    <property type="component" value="Chromosome"/>
</dbReference>
<evidence type="ECO:0000256" key="2">
    <source>
        <dbReference type="ARBA" id="ARBA00001958"/>
    </source>
</evidence>
<organism evidence="17 18">
    <name type="scientific">Methylomarinovum tepidoasis</name>
    <dbReference type="NCBI Taxonomy" id="2840183"/>
    <lineage>
        <taxon>Bacteria</taxon>
        <taxon>Pseudomonadati</taxon>
        <taxon>Pseudomonadota</taxon>
        <taxon>Gammaproteobacteria</taxon>
        <taxon>Methylococcales</taxon>
        <taxon>Methylothermaceae</taxon>
        <taxon>Methylomarinovum</taxon>
    </lineage>
</organism>
<proteinExistence type="inferred from homology"/>
<feature type="binding site" evidence="16">
    <location>
        <begin position="6"/>
        <end position="13"/>
    </location>
    <ligand>
        <name>ATP</name>
        <dbReference type="ChEBI" id="CHEBI:30616"/>
    </ligand>
</feature>
<dbReference type="PANTHER" id="PTHR34265:SF1">
    <property type="entry name" value="TYPE III PANTOTHENATE KINASE"/>
    <property type="match status" value="1"/>
</dbReference>
<evidence type="ECO:0000256" key="8">
    <source>
        <dbReference type="ARBA" id="ARBA00022679"/>
    </source>
</evidence>
<dbReference type="AlphaFoldDB" id="A0AAU9CKI3"/>
<dbReference type="PANTHER" id="PTHR34265">
    <property type="entry name" value="TYPE III PANTOTHENATE KINASE"/>
    <property type="match status" value="1"/>
</dbReference>
<reference evidence="18" key="1">
    <citation type="journal article" date="2024" name="Int. J. Syst. Evol. Microbiol.">
        <title>Methylomarinovum tepidoasis sp. nov., a moderately thermophilic methanotroph of the family Methylothermaceae isolated from a deep-sea hydrothermal field.</title>
        <authorList>
            <person name="Hirayama H."/>
            <person name="Takaki Y."/>
            <person name="Abe M."/>
            <person name="Miyazaki M."/>
            <person name="Uematsu K."/>
            <person name="Matsui Y."/>
            <person name="Takai K."/>
        </authorList>
    </citation>
    <scope>NUCLEOTIDE SEQUENCE [LARGE SCALE GENOMIC DNA]</scope>
    <source>
        <strain evidence="18">IN45</strain>
    </source>
</reference>
<evidence type="ECO:0000256" key="16">
    <source>
        <dbReference type="HAMAP-Rule" id="MF_01274"/>
    </source>
</evidence>
<name>A0AAU9CKI3_9GAMM</name>
<feature type="active site" description="Proton acceptor" evidence="16">
    <location>
        <position position="103"/>
    </location>
</feature>
<gene>
    <name evidence="16" type="primary">coaX</name>
    <name evidence="17" type="ORF">MIN45_P2320</name>
</gene>
<evidence type="ECO:0000313" key="17">
    <source>
        <dbReference type="EMBL" id="BCX89946.1"/>
    </source>
</evidence>
<keyword evidence="10 16" id="KW-0418">Kinase</keyword>
<dbReference type="Pfam" id="PF03309">
    <property type="entry name" value="Pan_kinase"/>
    <property type="match status" value="1"/>
</dbReference>
<dbReference type="EC" id="2.7.1.33" evidence="6 16"/>
<dbReference type="KEGG" id="meiy:MIN45_P2320"/>
<comment type="function">
    <text evidence="16">Catalyzes the phosphorylation of pantothenate (Pan), the first step in CoA biosynthesis.</text>
</comment>
<dbReference type="GO" id="GO:0015937">
    <property type="term" value="P:coenzyme A biosynthetic process"/>
    <property type="evidence" value="ECO:0007669"/>
    <property type="project" value="UniProtKB-UniRule"/>
</dbReference>
<evidence type="ECO:0000256" key="9">
    <source>
        <dbReference type="ARBA" id="ARBA00022741"/>
    </source>
</evidence>
<keyword evidence="13 16" id="KW-0173">Coenzyme A biosynthesis</keyword>
<keyword evidence="9 16" id="KW-0547">Nucleotide-binding</keyword>
<dbReference type="SUPFAM" id="SSF53067">
    <property type="entry name" value="Actin-like ATPase domain"/>
    <property type="match status" value="2"/>
</dbReference>
<dbReference type="GO" id="GO:0005737">
    <property type="term" value="C:cytoplasm"/>
    <property type="evidence" value="ECO:0007669"/>
    <property type="project" value="UniProtKB-SubCell"/>
</dbReference>
<comment type="cofactor">
    <cofactor evidence="16">
        <name>NH4(+)</name>
        <dbReference type="ChEBI" id="CHEBI:28938"/>
    </cofactor>
    <cofactor evidence="16">
        <name>K(+)</name>
        <dbReference type="ChEBI" id="CHEBI:29103"/>
    </cofactor>
    <text evidence="16">A monovalent cation. Ammonium or potassium.</text>
</comment>
<feature type="binding site" evidence="16">
    <location>
        <position position="94"/>
    </location>
    <ligand>
        <name>substrate</name>
    </ligand>
</feature>
<evidence type="ECO:0000256" key="3">
    <source>
        <dbReference type="ARBA" id="ARBA00004496"/>
    </source>
</evidence>
<keyword evidence="18" id="KW-1185">Reference proteome</keyword>
<feature type="binding site" evidence="16">
    <location>
        <position position="123"/>
    </location>
    <ligand>
        <name>K(+)</name>
        <dbReference type="ChEBI" id="CHEBI:29103"/>
    </ligand>
</feature>
<evidence type="ECO:0000256" key="12">
    <source>
        <dbReference type="ARBA" id="ARBA00022958"/>
    </source>
</evidence>
<dbReference type="GO" id="GO:0004594">
    <property type="term" value="F:pantothenate kinase activity"/>
    <property type="evidence" value="ECO:0007669"/>
    <property type="project" value="UniProtKB-UniRule"/>
</dbReference>
<protein>
    <recommendedName>
        <fullName evidence="15 16">Type III pantothenate kinase</fullName>
        <ecNumber evidence="6 16">2.7.1.33</ecNumber>
    </recommendedName>
    <alternativeName>
        <fullName evidence="16">PanK-III</fullName>
    </alternativeName>
    <alternativeName>
        <fullName evidence="16">Pantothenic acid kinase</fullName>
    </alternativeName>
</protein>
<evidence type="ECO:0000256" key="6">
    <source>
        <dbReference type="ARBA" id="ARBA00012102"/>
    </source>
</evidence>
<dbReference type="EMBL" id="AP024718">
    <property type="protein sequence ID" value="BCX89946.1"/>
    <property type="molecule type" value="Genomic_DNA"/>
</dbReference>
<dbReference type="NCBIfam" id="TIGR00671">
    <property type="entry name" value="baf"/>
    <property type="match status" value="1"/>
</dbReference>
<evidence type="ECO:0000256" key="11">
    <source>
        <dbReference type="ARBA" id="ARBA00022840"/>
    </source>
</evidence>
<keyword evidence="11 16" id="KW-0067">ATP-binding</keyword>
<comment type="similarity">
    <text evidence="14 16">Belongs to the type III pantothenate kinase family.</text>
</comment>
<dbReference type="GO" id="GO:0046872">
    <property type="term" value="F:metal ion binding"/>
    <property type="evidence" value="ECO:0007669"/>
    <property type="project" value="UniProtKB-KW"/>
</dbReference>
<accession>A0AAU9CKI3</accession>
<evidence type="ECO:0000256" key="14">
    <source>
        <dbReference type="ARBA" id="ARBA00038036"/>
    </source>
</evidence>
<keyword evidence="7 16" id="KW-0963">Cytoplasm</keyword>
<dbReference type="InterPro" id="IPR004619">
    <property type="entry name" value="Type_III_PanK"/>
</dbReference>
<evidence type="ECO:0000256" key="13">
    <source>
        <dbReference type="ARBA" id="ARBA00022993"/>
    </source>
</evidence>
<keyword evidence="8 16" id="KW-0808">Transferase</keyword>
<dbReference type="HAMAP" id="MF_01274">
    <property type="entry name" value="Pantothen_kinase_3"/>
    <property type="match status" value="1"/>
</dbReference>
<dbReference type="InterPro" id="IPR043129">
    <property type="entry name" value="ATPase_NBD"/>
</dbReference>
<keyword evidence="16" id="KW-0479">Metal-binding</keyword>
<comment type="subcellular location">
    <subcellularLocation>
        <location evidence="3 16">Cytoplasm</location>
    </subcellularLocation>
</comment>
<evidence type="ECO:0000313" key="18">
    <source>
        <dbReference type="Proteomes" id="UP001321450"/>
    </source>
</evidence>
<evidence type="ECO:0000256" key="1">
    <source>
        <dbReference type="ARBA" id="ARBA00001206"/>
    </source>
</evidence>
<dbReference type="GO" id="GO:0005524">
    <property type="term" value="F:ATP binding"/>
    <property type="evidence" value="ECO:0007669"/>
    <property type="project" value="UniProtKB-UniRule"/>
</dbReference>
<feature type="binding site" evidence="16">
    <location>
        <position position="177"/>
    </location>
    <ligand>
        <name>substrate</name>
    </ligand>
</feature>
<dbReference type="CDD" id="cd24015">
    <property type="entry name" value="ASKHA_NBD_PanK-III"/>
    <property type="match status" value="1"/>
</dbReference>
<evidence type="ECO:0000256" key="10">
    <source>
        <dbReference type="ARBA" id="ARBA00022777"/>
    </source>
</evidence>
<dbReference type="RefSeq" id="WP_286292535.1">
    <property type="nucleotide sequence ID" value="NZ_AP024718.1"/>
</dbReference>
<sequence length="245" mass="26414">MELLVDSGNSRLKWAVLERGVIGPARSALGGRELTPARLDRLWGELPVPDRVWIANVAGEAVAVCLERWLQSRWGKTGNFVSSRRDACGVRSGYRDPRQLGVDRWLALIAARHYHPLPACIVDCGTALTLDVLDSDGRHHGGLICPGAALMRQSLGWGTAQVKTEEHEIDALLGDHTAAAVALGVEAALAGLVERSLARLAPRWPDLHLVLTGGDAVRLARNLSRPAQLAPDLVLRGLALVSRQP</sequence>
<evidence type="ECO:0000256" key="4">
    <source>
        <dbReference type="ARBA" id="ARBA00005225"/>
    </source>
</evidence>